<feature type="compositionally biased region" description="Polar residues" evidence="2">
    <location>
        <begin position="24"/>
        <end position="42"/>
    </location>
</feature>
<evidence type="ECO:0000313" key="3">
    <source>
        <dbReference type="EMBL" id="KAF8697376.1"/>
    </source>
</evidence>
<dbReference type="PANTHER" id="PTHR13037">
    <property type="entry name" value="FORMIN"/>
    <property type="match status" value="1"/>
</dbReference>
<reference evidence="3" key="1">
    <citation type="submission" date="2020-07" db="EMBL/GenBank/DDBJ databases">
        <title>Genome sequence and genetic diversity analysis of an under-domesticated orphan crop, white fonio (Digitaria exilis).</title>
        <authorList>
            <person name="Bennetzen J.L."/>
            <person name="Chen S."/>
            <person name="Ma X."/>
            <person name="Wang X."/>
            <person name="Yssel A.E.J."/>
            <person name="Chaluvadi S.R."/>
            <person name="Johnson M."/>
            <person name="Gangashetty P."/>
            <person name="Hamidou F."/>
            <person name="Sanogo M.D."/>
            <person name="Zwaenepoel A."/>
            <person name="Wallace J."/>
            <person name="Van De Peer Y."/>
            <person name="Van Deynze A."/>
        </authorList>
    </citation>
    <scope>NUCLEOTIDE SEQUENCE</scope>
    <source>
        <tissue evidence="3">Leaves</tissue>
    </source>
</reference>
<dbReference type="EMBL" id="JACEFO010001874">
    <property type="protein sequence ID" value="KAF8697376.1"/>
    <property type="molecule type" value="Genomic_DNA"/>
</dbReference>
<evidence type="ECO:0000313" key="4">
    <source>
        <dbReference type="Proteomes" id="UP000636709"/>
    </source>
</evidence>
<proteinExistence type="predicted"/>
<keyword evidence="4" id="KW-1185">Reference proteome</keyword>
<accession>A0A835EMJ0</accession>
<name>A0A835EMJ0_9POAL</name>
<feature type="compositionally biased region" description="Low complexity" evidence="2">
    <location>
        <begin position="701"/>
        <end position="711"/>
    </location>
</feature>
<feature type="region of interest" description="Disordered" evidence="2">
    <location>
        <begin position="277"/>
        <end position="297"/>
    </location>
</feature>
<comment type="caution">
    <text evidence="3">The sequence shown here is derived from an EMBL/GenBank/DDBJ whole genome shotgun (WGS) entry which is preliminary data.</text>
</comment>
<feature type="compositionally biased region" description="Basic and acidic residues" evidence="2">
    <location>
        <begin position="830"/>
        <end position="843"/>
    </location>
</feature>
<feature type="compositionally biased region" description="Low complexity" evidence="2">
    <location>
        <begin position="658"/>
        <end position="671"/>
    </location>
</feature>
<feature type="region of interest" description="Disordered" evidence="2">
    <location>
        <begin position="1"/>
        <end position="64"/>
    </location>
</feature>
<feature type="compositionally biased region" description="Pro residues" evidence="2">
    <location>
        <begin position="807"/>
        <end position="820"/>
    </location>
</feature>
<feature type="region of interest" description="Disordered" evidence="2">
    <location>
        <begin position="654"/>
        <end position="681"/>
    </location>
</feature>
<dbReference type="Proteomes" id="UP000636709">
    <property type="component" value="Unassembled WGS sequence"/>
</dbReference>
<gene>
    <name evidence="3" type="ORF">HU200_035969</name>
</gene>
<evidence type="ECO:0000256" key="1">
    <source>
        <dbReference type="ARBA" id="ARBA00022581"/>
    </source>
</evidence>
<dbReference type="PANTHER" id="PTHR13037:SF24">
    <property type="entry name" value="POLYCOMB PROTEIN PCL-RELATED"/>
    <property type="match status" value="1"/>
</dbReference>
<feature type="region of interest" description="Disordered" evidence="2">
    <location>
        <begin position="384"/>
        <end position="439"/>
    </location>
</feature>
<feature type="compositionally biased region" description="Basic and acidic residues" evidence="2">
    <location>
        <begin position="979"/>
        <end position="1011"/>
    </location>
</feature>
<feature type="compositionally biased region" description="Low complexity" evidence="2">
    <location>
        <begin position="1593"/>
        <end position="1606"/>
    </location>
</feature>
<feature type="compositionally biased region" description="Polar residues" evidence="2">
    <location>
        <begin position="790"/>
        <end position="803"/>
    </location>
</feature>
<protein>
    <submittedName>
        <fullName evidence="3">Uncharacterized protein</fullName>
    </submittedName>
</protein>
<evidence type="ECO:0000256" key="2">
    <source>
        <dbReference type="SAM" id="MobiDB-lite"/>
    </source>
</evidence>
<feature type="region of interest" description="Disordered" evidence="2">
    <location>
        <begin position="318"/>
        <end position="350"/>
    </location>
</feature>
<feature type="region of interest" description="Disordered" evidence="2">
    <location>
        <begin position="979"/>
        <end position="1086"/>
    </location>
</feature>
<feature type="region of interest" description="Disordered" evidence="2">
    <location>
        <begin position="694"/>
        <end position="725"/>
    </location>
</feature>
<sequence length="1677" mass="179378">MSEPTKLPGSCDARPIPDPATQIPLATQPHNQFHSGHNQQRSTIERETGSKTRTATSTIRDERDDRRRGVRPLLGFLCAAVGALTHRLYGWGRAESDESPQEWNGARKRGGSGGFLTSSVELLPVVSWVWLMHKPSVVVVASAGCSPHHPVYRKAADAGDDGDRPGGLNARGALIKAPVTTHKTCHATRTNSPHRDFNDGTKFKHEAARRAMRAKLPTEQTRLLGISYTVTVGRQPARPSPTQQVITRYCSPSHTHIEQVGTAFPKARVADPKLWASPVTPETAGRSCSAPTRSGTSVEREPAAAVHGVHAAGTVSFQQRPPASTPWAFNSHSPFGPATAPTEPARDGLVGADDAVAGPTWSEVGSAAVMGRRRRRVVPSAAAATASSGGGCCSGAAAPPTVDDEAPVLHGWDERRAVGGYPSPPPEASAASPRPKTVSADEAVVLHGWDERRPVGGSSSPPPPSSKEQEEPLTPELQLVEKRRTLSDDELSLVKFLLGTIPELEAVVGACGGHRSPRWGFMVAAPRSVGPRAASGLCSSGTTASSSKMAPSGLATVPAKAYAVAASLSPVSTLHRLEQVAMPASAYVIVGSQVITIHSGEEDAHANSGVHNKMPDANAAVLSSCVLAAASPPAGSRLSACAPCRHARGLHLPRKPARAAAAPQGSDAARPWRTSSGAAGHDSREAGIAADLPAGSAAEQSSTVGSSVSSSRLGFGRDLDSSSSGGVRGLVRACCGPPPAPPLLLFRRRCGVGLLVHSMVVQPTAEREGAADWDPTRMPARPKTRFVNDVQQQQHGPNQNDTTSIPGPRPASPPPPPPRRPSSFLPSTEPARHGLVDADDAPRRGWSHADQSTTGSSPPPPLLPPAVAAASAPGLPPLHYGRRQCFSTRQSFSTAGMSVGRWKAPPRPRLLHGRLLQAKKKKSPVMPGLLLRRWTWAAAPCYLPAAPHGRKAPRRPASPVAWAARLPCSRTWAAPSLIRDEHASESSSERTRTRRLHDFTSPRRKLRDDATRPPIRRRPAAPDSPPVLRPKPTNPSSRLRGGFMENPPKPLSYPGFEAKPVKPSMSMRVRPPPSATTPSSSFTPPPQRQAYSTLAIAILLDLTDAIFTMYSCSSVHHASRPSTQAYSPHPSPSWSFGLNLSSTAQAYSCSAFTMVHQHDLSHLTFTTHRRPPLPAAKGHNRWYQIQRFSARAYVVIQYSVGKSSQQSSGSAGVTTPCVVLRRSLDITAPPKPSVQTQFVLHKMDERMEKDDERWDHVMENMDLLFAQVGEIGSNQQKMQAQITMNTQVLEQMLADQQLLSKQIESTGQAVAKLTLNPRRHRRIRVNINIRLVGVLQGFIAPLRARIRSACVISRRWPVPAAKGHNKPLTPKLQLAVANELIYRFGLAQEKRTLSDDELLLVKSLLGKITILEAVVGASAGHHSPRWGFMVAAPVRLAWLCRRNALQRAPPPRRPSSSSEEHQPLTPAEIAKEVISRLTSLVNFLEDRMPDLEAASGVCGGVAPSPSKVALSGRGHASGKASSSVWLSPVSTLRRPKKVATPAAAHATVGPQVVTRLSAEEGAHATSGVHNISEANASHERHRGQELSSEHESCSSSSSSSSKEPLSPGLRLEVAKQMILGFTMAQQTRMLSAQEHSFINFLEDRILELEAASGMRGGAALSESKVAPSGLVLLLRER</sequence>
<feature type="region of interest" description="Disordered" evidence="2">
    <location>
        <begin position="451"/>
        <end position="475"/>
    </location>
</feature>
<feature type="compositionally biased region" description="Basic and acidic residues" evidence="2">
    <location>
        <begin position="1576"/>
        <end position="1592"/>
    </location>
</feature>
<feature type="compositionally biased region" description="Pro residues" evidence="2">
    <location>
        <begin position="1022"/>
        <end position="1033"/>
    </location>
</feature>
<keyword evidence="1" id="KW-0945">Host-virus interaction</keyword>
<feature type="compositionally biased region" description="Polar residues" evidence="2">
    <location>
        <begin position="318"/>
        <end position="333"/>
    </location>
</feature>
<organism evidence="3 4">
    <name type="scientific">Digitaria exilis</name>
    <dbReference type="NCBI Taxonomy" id="1010633"/>
    <lineage>
        <taxon>Eukaryota</taxon>
        <taxon>Viridiplantae</taxon>
        <taxon>Streptophyta</taxon>
        <taxon>Embryophyta</taxon>
        <taxon>Tracheophyta</taxon>
        <taxon>Spermatophyta</taxon>
        <taxon>Magnoliopsida</taxon>
        <taxon>Liliopsida</taxon>
        <taxon>Poales</taxon>
        <taxon>Poaceae</taxon>
        <taxon>PACMAD clade</taxon>
        <taxon>Panicoideae</taxon>
        <taxon>Panicodae</taxon>
        <taxon>Paniceae</taxon>
        <taxon>Anthephorinae</taxon>
        <taxon>Digitaria</taxon>
    </lineage>
</organism>
<dbReference type="OrthoDB" id="718322at2759"/>
<feature type="region of interest" description="Disordered" evidence="2">
    <location>
        <begin position="1567"/>
        <end position="1607"/>
    </location>
</feature>
<feature type="region of interest" description="Disordered" evidence="2">
    <location>
        <begin position="790"/>
        <end position="870"/>
    </location>
</feature>